<keyword evidence="1" id="KW-0732">Signal</keyword>
<evidence type="ECO:0000256" key="1">
    <source>
        <dbReference type="SAM" id="SignalP"/>
    </source>
</evidence>
<dbReference type="Proteomes" id="UP000595278">
    <property type="component" value="Chromosome"/>
</dbReference>
<feature type="chain" id="PRO_5037193099" evidence="1">
    <location>
        <begin position="19"/>
        <end position="165"/>
    </location>
</feature>
<organism evidence="2 3">
    <name type="scientific">Entomomonas asaccharolytica</name>
    <dbReference type="NCBI Taxonomy" id="2785331"/>
    <lineage>
        <taxon>Bacteria</taxon>
        <taxon>Pseudomonadati</taxon>
        <taxon>Pseudomonadota</taxon>
        <taxon>Gammaproteobacteria</taxon>
        <taxon>Pseudomonadales</taxon>
        <taxon>Pseudomonadaceae</taxon>
        <taxon>Entomomonas</taxon>
    </lineage>
</organism>
<feature type="signal peptide" evidence="1">
    <location>
        <begin position="1"/>
        <end position="18"/>
    </location>
</feature>
<name>A0A974NGV1_9GAMM</name>
<evidence type="ECO:0000313" key="2">
    <source>
        <dbReference type="EMBL" id="QQP86292.1"/>
    </source>
</evidence>
<proteinExistence type="predicted"/>
<dbReference type="RefSeq" id="WP_201094068.1">
    <property type="nucleotide sequence ID" value="NZ_CP067393.1"/>
</dbReference>
<dbReference type="EMBL" id="CP067393">
    <property type="protein sequence ID" value="QQP86292.1"/>
    <property type="molecule type" value="Genomic_DNA"/>
</dbReference>
<gene>
    <name evidence="2" type="ORF">JHT90_03345</name>
</gene>
<dbReference type="KEGG" id="eaz:JHT90_03345"/>
<dbReference type="AlphaFoldDB" id="A0A974NGV1"/>
<keyword evidence="3" id="KW-1185">Reference proteome</keyword>
<sequence>MKKIILFIALLYSSFVIANECKIVSQELKYQQSKELTFNNRLLNKLSFDVPPPKQMLYGSDSPILIYDKNKYIGFQLIPESFGDKEKRAEQLFNKWEFPCNTPVIELITKDYQILIIDDEFKAANKIYKSVFFINDKKDYYYLIDFTGFTDSEIKRILSTIKQGE</sequence>
<accession>A0A974NGV1</accession>
<reference evidence="2 3" key="1">
    <citation type="submission" date="2021-01" db="EMBL/GenBank/DDBJ databases">
        <title>Entomomonas sp. F2A isolated from a house cricket (Acheta domesticus).</title>
        <authorList>
            <person name="Spergser J."/>
            <person name="Busse H.-J."/>
        </authorList>
    </citation>
    <scope>NUCLEOTIDE SEQUENCE [LARGE SCALE GENOMIC DNA]</scope>
    <source>
        <strain evidence="2 3">F2A</strain>
    </source>
</reference>
<evidence type="ECO:0000313" key="3">
    <source>
        <dbReference type="Proteomes" id="UP000595278"/>
    </source>
</evidence>
<protein>
    <submittedName>
        <fullName evidence="2">Uncharacterized protein</fullName>
    </submittedName>
</protein>